<comment type="caution">
    <text evidence="7">The sequence shown here is derived from an EMBL/GenBank/DDBJ whole genome shotgun (WGS) entry which is preliminary data.</text>
</comment>
<feature type="compositionally biased region" description="Polar residues" evidence="5">
    <location>
        <begin position="711"/>
        <end position="736"/>
    </location>
</feature>
<dbReference type="Pfam" id="PF00072">
    <property type="entry name" value="Response_reg"/>
    <property type="match status" value="1"/>
</dbReference>
<dbReference type="Proteomes" id="UP001313282">
    <property type="component" value="Unassembled WGS sequence"/>
</dbReference>
<feature type="region of interest" description="Disordered" evidence="5">
    <location>
        <begin position="662"/>
        <end position="683"/>
    </location>
</feature>
<name>A0AAN8N075_9PEZI</name>
<dbReference type="SMART" id="SM00448">
    <property type="entry name" value="REC"/>
    <property type="match status" value="1"/>
</dbReference>
<feature type="region of interest" description="Disordered" evidence="5">
    <location>
        <begin position="25"/>
        <end position="200"/>
    </location>
</feature>
<feature type="compositionally biased region" description="Low complexity" evidence="5">
    <location>
        <begin position="1029"/>
        <end position="1056"/>
    </location>
</feature>
<feature type="compositionally biased region" description="Low complexity" evidence="5">
    <location>
        <begin position="1070"/>
        <end position="1089"/>
    </location>
</feature>
<feature type="region of interest" description="Disordered" evidence="5">
    <location>
        <begin position="243"/>
        <end position="263"/>
    </location>
</feature>
<proteinExistence type="inferred from homology"/>
<dbReference type="InterPro" id="IPR011006">
    <property type="entry name" value="CheY-like_superfamily"/>
</dbReference>
<evidence type="ECO:0000256" key="5">
    <source>
        <dbReference type="SAM" id="MobiDB-lite"/>
    </source>
</evidence>
<dbReference type="InterPro" id="IPR001789">
    <property type="entry name" value="Sig_transdc_resp-reg_receiver"/>
</dbReference>
<feature type="compositionally biased region" description="Pro residues" evidence="5">
    <location>
        <begin position="827"/>
        <end position="843"/>
    </location>
</feature>
<keyword evidence="8" id="KW-1185">Reference proteome</keyword>
<dbReference type="GO" id="GO:0000156">
    <property type="term" value="F:phosphorelay response regulator activity"/>
    <property type="evidence" value="ECO:0007669"/>
    <property type="project" value="UniProtKB-ARBA"/>
</dbReference>
<feature type="region of interest" description="Disordered" evidence="5">
    <location>
        <begin position="329"/>
        <end position="434"/>
    </location>
</feature>
<protein>
    <submittedName>
        <fullName evidence="7">Ssk1 response regulator receiver</fullName>
    </submittedName>
</protein>
<dbReference type="PANTHER" id="PTHR45339:SF1">
    <property type="entry name" value="HYBRID SIGNAL TRANSDUCTION HISTIDINE KINASE J"/>
    <property type="match status" value="1"/>
</dbReference>
<feature type="compositionally biased region" description="Low complexity" evidence="5">
    <location>
        <begin position="389"/>
        <end position="402"/>
    </location>
</feature>
<evidence type="ECO:0000256" key="4">
    <source>
        <dbReference type="PROSITE-ProRule" id="PRU00169"/>
    </source>
</evidence>
<feature type="compositionally biased region" description="Polar residues" evidence="5">
    <location>
        <begin position="115"/>
        <end position="126"/>
    </location>
</feature>
<dbReference type="FunFam" id="3.40.50.2300:FF:000146">
    <property type="entry name" value="Putative two-component response regulator SSK1p"/>
    <property type="match status" value="1"/>
</dbReference>
<dbReference type="Gene3D" id="3.40.50.2300">
    <property type="match status" value="1"/>
</dbReference>
<comment type="similarity">
    <text evidence="3">Belongs to the SSK1 family.</text>
</comment>
<feature type="compositionally biased region" description="Basic and acidic residues" evidence="5">
    <location>
        <begin position="143"/>
        <end position="159"/>
    </location>
</feature>
<evidence type="ECO:0000256" key="1">
    <source>
        <dbReference type="ARBA" id="ARBA00022553"/>
    </source>
</evidence>
<reference evidence="7 8" key="1">
    <citation type="submission" date="2019-10" db="EMBL/GenBank/DDBJ databases">
        <authorList>
            <person name="Palmer J.M."/>
        </authorList>
    </citation>
    <scope>NUCLEOTIDE SEQUENCE [LARGE SCALE GENOMIC DNA]</scope>
    <source>
        <strain evidence="7 8">TWF718</strain>
    </source>
</reference>
<evidence type="ECO:0000259" key="6">
    <source>
        <dbReference type="PROSITE" id="PS50110"/>
    </source>
</evidence>
<dbReference type="CDD" id="cd17546">
    <property type="entry name" value="REC_hyHK_CKI1_RcsC-like"/>
    <property type="match status" value="1"/>
</dbReference>
<evidence type="ECO:0000313" key="8">
    <source>
        <dbReference type="Proteomes" id="UP001313282"/>
    </source>
</evidence>
<dbReference type="PROSITE" id="PS50110">
    <property type="entry name" value="RESPONSE_REGULATORY"/>
    <property type="match status" value="1"/>
</dbReference>
<feature type="compositionally biased region" description="Low complexity" evidence="5">
    <location>
        <begin position="329"/>
        <end position="354"/>
    </location>
</feature>
<keyword evidence="1 4" id="KW-0597">Phosphoprotein</keyword>
<evidence type="ECO:0000313" key="7">
    <source>
        <dbReference type="EMBL" id="KAK6345407.1"/>
    </source>
</evidence>
<feature type="modified residue" description="4-aspartylphosphate" evidence="4">
    <location>
        <position position="913"/>
    </location>
</feature>
<evidence type="ECO:0000256" key="3">
    <source>
        <dbReference type="ARBA" id="ARBA00093463"/>
    </source>
</evidence>
<feature type="region of interest" description="Disordered" evidence="5">
    <location>
        <begin position="710"/>
        <end position="790"/>
    </location>
</feature>
<feature type="compositionally biased region" description="Low complexity" evidence="5">
    <location>
        <begin position="409"/>
        <end position="418"/>
    </location>
</feature>
<evidence type="ECO:0000256" key="2">
    <source>
        <dbReference type="ARBA" id="ARBA00023012"/>
    </source>
</evidence>
<dbReference type="EMBL" id="JAVHNR010000004">
    <property type="protein sequence ID" value="KAK6345407.1"/>
    <property type="molecule type" value="Genomic_DNA"/>
</dbReference>
<feature type="region of interest" description="Disordered" evidence="5">
    <location>
        <begin position="1029"/>
        <end position="1089"/>
    </location>
</feature>
<feature type="compositionally biased region" description="Low complexity" evidence="5">
    <location>
        <begin position="758"/>
        <end position="770"/>
    </location>
</feature>
<accession>A0AAN8N075</accession>
<feature type="compositionally biased region" description="Gly residues" evidence="5">
    <location>
        <begin position="54"/>
        <end position="80"/>
    </location>
</feature>
<sequence length="1089" mass="114879">MLLWKAAATKLRGVKGMRGFRDKIKGTKTKLLRRDSKDSTEEASAVRPSKTAKGGAGPGTGTGAGTGTETGGSGGSGEGSWGRKSKRHSLIGRDPSRSDQSLVAPSDRTFDTTDLDSASVSGNGNANGDIVIEGGTAPKRRSASKEFEGGGEHSSRLEEGLQPQRPDPSAKPLELSSTPPVADMTSFVEPPSTAAPGQNPVNCELPAVLCQKDSSDSKKNGILAGVEGRHPSQIPLAENENLQPQIQPHPHPQSNAAAAASAAASAPVSSEGIVLTKASTAGPSSVFSLPSDKTVVPGSTATTASTFASTFASTSTTTTTNTGAIAATAIPPTTNTNTNTTTTVLPPTTTISRTPSRKLSDRSSDLSINTTNLPPPFTRPYRLAQFPTDSSDLSQLQRSSSRASLGVHEPIAPETIEPPARDKREPSFSHGPETLVYTGPLLHSNPEPASVAPAATEVAQTLHTVSETGAFQPTELARNESLVSRNESVRSRVLSSSGSRRKHPISFSRRQSLIHPSDTGLLRYLLEQESASPTTYGRDGPNIHSVAGPMPHSENPIRTRKVWVKRPGGSPTQVIVTEDDFVDTVRDLCLRKYANALGRQYDSPDLMIRISPPLKPQSARARQIGGIQTHTDRILNPDEVLCQLLDDYYPNGQTSEDALIVEVPQPQRSRTPRPSPGPHSMSYAYGQTVHDLQLPGEDYFTPVGTMVPSMPHSQSGTVRSAHNLPANPSSLSNYIANSPPPSSPGHRGLKRPGPVRMTTGSPVGSTTSSAPGGGGVMLIPRSGGSGSERIRTTNVEAPTSPAVQPQMVALPSSPGIIKPIPQKPASPGVLPPVSSPPAITRPPPKSKEITTSIGTLDGQVPSINVLIVEDNIINLRLLEAFMKRLKVRWATAMNGREAVTKWRTGGFQLVLMDIQLPIMNGLDATKEIRRLERLNGIGSFSSSPSGPEDELSSADKLDKSLVFKGSVIIVALTASSLRSDRDEALAVGCNDFLTKPVNFTFLERKVMEWGCMQALIDFEGWRKWKDLASKPGASGSKTSKGGRSKAGASASSSSAATKEKETSKPAPDNASSSTSTPQPTQPAPAAGQS</sequence>
<dbReference type="SUPFAM" id="SSF52172">
    <property type="entry name" value="CheY-like"/>
    <property type="match status" value="1"/>
</dbReference>
<dbReference type="AlphaFoldDB" id="A0AAN8N075"/>
<feature type="region of interest" description="Disordered" evidence="5">
    <location>
        <begin position="467"/>
        <end position="505"/>
    </location>
</feature>
<feature type="compositionally biased region" description="Low complexity" evidence="5">
    <location>
        <begin position="480"/>
        <end position="498"/>
    </location>
</feature>
<keyword evidence="2" id="KW-0902">Two-component regulatory system</keyword>
<gene>
    <name evidence="7" type="primary">SSK1</name>
    <name evidence="7" type="ORF">TWF718_007322</name>
</gene>
<dbReference type="PANTHER" id="PTHR45339">
    <property type="entry name" value="HYBRID SIGNAL TRANSDUCTION HISTIDINE KINASE J"/>
    <property type="match status" value="1"/>
</dbReference>
<feature type="domain" description="Response regulatory" evidence="6">
    <location>
        <begin position="864"/>
        <end position="1010"/>
    </location>
</feature>
<organism evidence="7 8">
    <name type="scientific">Orbilia javanica</name>
    <dbReference type="NCBI Taxonomy" id="47235"/>
    <lineage>
        <taxon>Eukaryota</taxon>
        <taxon>Fungi</taxon>
        <taxon>Dikarya</taxon>
        <taxon>Ascomycota</taxon>
        <taxon>Pezizomycotina</taxon>
        <taxon>Orbiliomycetes</taxon>
        <taxon>Orbiliales</taxon>
        <taxon>Orbiliaceae</taxon>
        <taxon>Orbilia</taxon>
    </lineage>
</organism>
<feature type="region of interest" description="Disordered" evidence="5">
    <location>
        <begin position="827"/>
        <end position="846"/>
    </location>
</feature>